<proteinExistence type="predicted"/>
<evidence type="ECO:0000313" key="3">
    <source>
        <dbReference type="EMBL" id="ADL52521.1"/>
    </source>
</evidence>
<keyword evidence="1" id="KW-0472">Membrane</keyword>
<sequence length="120" mass="13283">MENVGVVLKIKKNKAIIFTNSSEFINIHRNRPLVLGQQIQFDDNDIIKHKKDTLRLSYIAACLAALVFFIPTSIHNLATKGVLAIMGDSARIDQGRGSSYAKGKIVSGLDMNLNNEEDNI</sequence>
<dbReference type="STRING" id="573061.Clocel_2825"/>
<protein>
    <recommendedName>
        <fullName evidence="2">RsgI N-terminal anti-sigma domain-containing protein</fullName>
    </recommendedName>
</protein>
<dbReference type="RefSeq" id="WP_010074621.1">
    <property type="nucleotide sequence ID" value="NC_014393.1"/>
</dbReference>
<accession>D9SS74</accession>
<dbReference type="EMBL" id="CP002160">
    <property type="protein sequence ID" value="ADL52521.1"/>
    <property type="molecule type" value="Genomic_DNA"/>
</dbReference>
<feature type="domain" description="RsgI N-terminal anti-sigma" evidence="2">
    <location>
        <begin position="3"/>
        <end position="50"/>
    </location>
</feature>
<dbReference type="OrthoDB" id="9800626at2"/>
<organism evidence="3 4">
    <name type="scientific">Clostridium cellulovorans (strain ATCC 35296 / DSM 3052 / OCM 3 / 743B)</name>
    <dbReference type="NCBI Taxonomy" id="573061"/>
    <lineage>
        <taxon>Bacteria</taxon>
        <taxon>Bacillati</taxon>
        <taxon>Bacillota</taxon>
        <taxon>Clostridia</taxon>
        <taxon>Eubacteriales</taxon>
        <taxon>Clostridiaceae</taxon>
        <taxon>Clostridium</taxon>
    </lineage>
</organism>
<keyword evidence="1" id="KW-1133">Transmembrane helix</keyword>
<keyword evidence="1" id="KW-0812">Transmembrane</keyword>
<dbReference type="Proteomes" id="UP000002730">
    <property type="component" value="Chromosome"/>
</dbReference>
<evidence type="ECO:0000256" key="1">
    <source>
        <dbReference type="SAM" id="Phobius"/>
    </source>
</evidence>
<dbReference type="Pfam" id="PF12791">
    <property type="entry name" value="RsgI_N"/>
    <property type="match status" value="1"/>
</dbReference>
<keyword evidence="4" id="KW-1185">Reference proteome</keyword>
<feature type="transmembrane region" description="Helical" evidence="1">
    <location>
        <begin position="56"/>
        <end position="74"/>
    </location>
</feature>
<evidence type="ECO:0000313" key="4">
    <source>
        <dbReference type="Proteomes" id="UP000002730"/>
    </source>
</evidence>
<dbReference type="PROSITE" id="PS51849">
    <property type="entry name" value="RSGI_N"/>
    <property type="match status" value="1"/>
</dbReference>
<dbReference type="InterPro" id="IPR024449">
    <property type="entry name" value="Anti-sigma_RsgI_N"/>
</dbReference>
<dbReference type="AlphaFoldDB" id="D9SS74"/>
<reference evidence="3 4" key="1">
    <citation type="submission" date="2010-08" db="EMBL/GenBank/DDBJ databases">
        <title>Complete sequence of Clostridium cellulovorans 743B.</title>
        <authorList>
            <consortium name="US DOE Joint Genome Institute"/>
            <person name="Lucas S."/>
            <person name="Copeland A."/>
            <person name="Lapidus A."/>
            <person name="Cheng J.-F."/>
            <person name="Bruce D."/>
            <person name="Goodwin L."/>
            <person name="Pitluck S."/>
            <person name="Chertkov O."/>
            <person name="Detter J.C."/>
            <person name="Han C."/>
            <person name="Tapia R."/>
            <person name="Land M."/>
            <person name="Hauser L."/>
            <person name="Chang Y.-J."/>
            <person name="Jeffries C."/>
            <person name="Kyrpides N."/>
            <person name="Ivanova N."/>
            <person name="Mikhailova N."/>
            <person name="Hemme C.L."/>
            <person name="Woyke T."/>
        </authorList>
    </citation>
    <scope>NUCLEOTIDE SEQUENCE [LARGE SCALE GENOMIC DNA]</scope>
    <source>
        <strain evidence="4">ATCC 35296 / DSM 3052 / OCM 3 / 743B</strain>
    </source>
</reference>
<evidence type="ECO:0000259" key="2">
    <source>
        <dbReference type="PROSITE" id="PS51849"/>
    </source>
</evidence>
<name>D9SS74_CLOC7</name>
<dbReference type="KEGG" id="ccb:Clocel_2825"/>
<dbReference type="HOGENOM" id="CLU_2045585_0_0_9"/>
<gene>
    <name evidence="3" type="ordered locus">Clocel_2825</name>
</gene>